<proteinExistence type="predicted"/>
<evidence type="ECO:0000313" key="2">
    <source>
        <dbReference type="Proteomes" id="UP000241434"/>
    </source>
</evidence>
<dbReference type="Proteomes" id="UP000241434">
    <property type="component" value="Unassembled WGS sequence"/>
</dbReference>
<comment type="caution">
    <text evidence="1">The sequence shown here is derived from an EMBL/GenBank/DDBJ whole genome shotgun (WGS) entry which is preliminary data.</text>
</comment>
<keyword evidence="2" id="KW-1185">Reference proteome</keyword>
<evidence type="ECO:0000313" key="1">
    <source>
        <dbReference type="EMBL" id="PSJ32137.1"/>
    </source>
</evidence>
<accession>A0A2P7Q2G3</accession>
<organism evidence="1 2">
    <name type="scientific">Peptostreptococcus russellii</name>
    <dbReference type="NCBI Taxonomy" id="215200"/>
    <lineage>
        <taxon>Bacteria</taxon>
        <taxon>Bacillati</taxon>
        <taxon>Bacillota</taxon>
        <taxon>Clostridia</taxon>
        <taxon>Peptostreptococcales</taxon>
        <taxon>Peptostreptococcaceae</taxon>
        <taxon>Peptostreptococcus</taxon>
    </lineage>
</organism>
<dbReference type="AlphaFoldDB" id="A0A2P7Q2G3"/>
<sequence length="72" mass="8609">MNGQRNIKKYIDGLNKKKNEQNRDVLVKYNQSKQIDNNIQRSFNGGYLFLQQIYHALRLHKVCHDISDHRPL</sequence>
<protein>
    <submittedName>
        <fullName evidence="1">Uncharacterized protein</fullName>
    </submittedName>
</protein>
<gene>
    <name evidence="1" type="ORF">UF10_01745</name>
</gene>
<reference evidence="1" key="1">
    <citation type="thesis" date="2015" institute="Rutgers" country="The State University of New Jersey, 14 College Farm Rd., New Brunswick, NJ, USA">
        <title>Ammonia toxicity in bacteria and its implications for treatment of and resource recovery from highly nitrogenous organic wastes.</title>
        <authorList>
            <person name="Luther A.K."/>
        </authorList>
    </citation>
    <scope>NUCLEOTIDE SEQUENCE</scope>
    <source>
        <strain evidence="1">RT-10B</strain>
    </source>
</reference>
<name>A0A2P7Q2G3_9FIRM</name>
<dbReference type="EMBL" id="JYGE01000002">
    <property type="protein sequence ID" value="PSJ32137.1"/>
    <property type="molecule type" value="Genomic_DNA"/>
</dbReference>